<evidence type="ECO:0000313" key="3">
    <source>
        <dbReference type="Proteomes" id="UP000001822"/>
    </source>
</evidence>
<evidence type="ECO:0000256" key="1">
    <source>
        <dbReference type="SAM" id="MobiDB-lite"/>
    </source>
</evidence>
<proteinExistence type="predicted"/>
<dbReference type="KEGG" id="chu:CHU_1125"/>
<feature type="region of interest" description="Disordered" evidence="1">
    <location>
        <begin position="1"/>
        <end position="121"/>
    </location>
</feature>
<sequence length="121" mass="13861">MKKKTPVPVKLPGEKGSDTALDLPGYPLYPPEDDIYYRDEKTDIDPEDPEKKKKKRNEVPETMNQKDFKDDMSGSDLDIPGTELDDAQEDIGSEDEENNYYSLGGDNHEDLESDTREEYEL</sequence>
<organism evidence="2 3">
    <name type="scientific">Cytophaga hutchinsonii (strain ATCC 33406 / DSM 1761 / CIP 103989 / NBRC 15051 / NCIMB 9469 / D465)</name>
    <dbReference type="NCBI Taxonomy" id="269798"/>
    <lineage>
        <taxon>Bacteria</taxon>
        <taxon>Pseudomonadati</taxon>
        <taxon>Bacteroidota</taxon>
        <taxon>Cytophagia</taxon>
        <taxon>Cytophagales</taxon>
        <taxon>Cytophagaceae</taxon>
        <taxon>Cytophaga</taxon>
    </lineage>
</organism>
<dbReference type="EMBL" id="CP000383">
    <property type="protein sequence ID" value="ABG58400.1"/>
    <property type="molecule type" value="Genomic_DNA"/>
</dbReference>
<reference evidence="2 3" key="1">
    <citation type="journal article" date="2007" name="Appl. Environ. Microbiol.">
        <title>Genome sequence of the cellulolytic gliding bacterium Cytophaga hutchinsonii.</title>
        <authorList>
            <person name="Xie G."/>
            <person name="Bruce D.C."/>
            <person name="Challacombe J.F."/>
            <person name="Chertkov O."/>
            <person name="Detter J.C."/>
            <person name="Gilna P."/>
            <person name="Han C.S."/>
            <person name="Lucas S."/>
            <person name="Misra M."/>
            <person name="Myers G.L."/>
            <person name="Richardson P."/>
            <person name="Tapia R."/>
            <person name="Thayer N."/>
            <person name="Thompson L.S."/>
            <person name="Brettin T.S."/>
            <person name="Henrissat B."/>
            <person name="Wilson D.B."/>
            <person name="McBride M.J."/>
        </authorList>
    </citation>
    <scope>NUCLEOTIDE SEQUENCE [LARGE SCALE GENOMIC DNA]</scope>
    <source>
        <strain evidence="3">ATCC 33406 / DSM 1761 / CIP 103989 / NBRC 15051 / NCIMB 9469 / D465</strain>
    </source>
</reference>
<gene>
    <name evidence="2" type="ordered locus">CHU_1125</name>
</gene>
<keyword evidence="3" id="KW-1185">Reference proteome</keyword>
<protein>
    <submittedName>
        <fullName evidence="2">Uncharacterized protein</fullName>
    </submittedName>
</protein>
<dbReference type="Proteomes" id="UP000001822">
    <property type="component" value="Chromosome"/>
</dbReference>
<dbReference type="OrthoDB" id="680877at2"/>
<feature type="compositionally biased region" description="Acidic residues" evidence="1">
    <location>
        <begin position="83"/>
        <end position="98"/>
    </location>
</feature>
<name>A0A6N4SPZ8_CYTH3</name>
<evidence type="ECO:0000313" key="2">
    <source>
        <dbReference type="EMBL" id="ABG58400.1"/>
    </source>
</evidence>
<dbReference type="RefSeq" id="WP_011584515.1">
    <property type="nucleotide sequence ID" value="NC_008255.1"/>
</dbReference>
<accession>A0A6N4SPZ8</accession>
<feature type="compositionally biased region" description="Basic and acidic residues" evidence="1">
    <location>
        <begin position="106"/>
        <end position="121"/>
    </location>
</feature>
<feature type="compositionally biased region" description="Basic and acidic residues" evidence="1">
    <location>
        <begin position="35"/>
        <end position="44"/>
    </location>
</feature>
<dbReference type="AlphaFoldDB" id="A0A6N4SPZ8"/>